<protein>
    <recommendedName>
        <fullName evidence="5">S-methylmethionine:homocysteine methyltransferase</fullName>
    </recommendedName>
</protein>
<dbReference type="InterPro" id="IPR036589">
    <property type="entry name" value="HCY_dom_sf"/>
</dbReference>
<evidence type="ECO:0000256" key="5">
    <source>
        <dbReference type="ARBA" id="ARBA00076752"/>
    </source>
</evidence>
<dbReference type="SUPFAM" id="SSF82282">
    <property type="entry name" value="Homocysteine S-methyltransferase"/>
    <property type="match status" value="1"/>
</dbReference>
<feature type="domain" description="Hcy-binding" evidence="8">
    <location>
        <begin position="3"/>
        <end position="310"/>
    </location>
</feature>
<feature type="binding site" evidence="6 7">
    <location>
        <position position="296"/>
    </location>
    <ligand>
        <name>Zn(2+)</name>
        <dbReference type="ChEBI" id="CHEBI:29105"/>
    </ligand>
</feature>
<dbReference type="AlphaFoldDB" id="A0A1Y0YDA1"/>
<evidence type="ECO:0000256" key="2">
    <source>
        <dbReference type="ARBA" id="ARBA00022679"/>
    </source>
</evidence>
<keyword evidence="1 7" id="KW-0489">Methyltransferase</keyword>
<evidence type="ECO:0000256" key="7">
    <source>
        <dbReference type="PROSITE-ProRule" id="PRU00333"/>
    </source>
</evidence>
<reference evidence="10 11" key="1">
    <citation type="submission" date="2019-06" db="EMBL/GenBank/DDBJ databases">
        <title>Genome sequence analysis of &gt;100 Bacillus licheniformis strains suggests intrinsic resistance to this species.</title>
        <authorList>
            <person name="Wels M."/>
            <person name="Siezen R.J."/>
            <person name="Johansen E."/>
            <person name="Stuer-Lauridsen B."/>
            <person name="Bjerre K."/>
            <person name="Nielsen B.K.K."/>
        </authorList>
    </citation>
    <scope>NUCLEOTIDE SEQUENCE [LARGE SCALE GENOMIC DNA]</scope>
    <source>
        <strain evidence="10 11">BAC-16736</strain>
    </source>
</reference>
<evidence type="ECO:0000313" key="11">
    <source>
        <dbReference type="Proteomes" id="UP000435910"/>
    </source>
</evidence>
<dbReference type="RefSeq" id="WP_003178553.1">
    <property type="nucleotide sequence ID" value="NZ_CAJCKC010000008.1"/>
</dbReference>
<sequence>MTNPIRTSLQQFPVIILDGAMATELERYGCDLNDSLWSAKILIENPELIKQVHLDYFRAGADCAITASYQSTVEGFTKRGLSEQEALHLIRESVRLAAEARDEFWAAPENREGRPKPFVAASVGPYGAFLADGSEYRGNYGVTEDELADFHRRRMGALIEAGADILACETIPCLSEAKAIVHLLKEFPDTHAWISFSAKDGRHISDGTKAGECAKWLDQHDQVAAVGVNCTRLEHVSSLIGGIKKHTAKPIIVYPNSGEQYDPETKTWHGAACKTSFGESARSWYNQGAQLIGGCCRTTPEDIKAVAAWARKLEV</sequence>
<dbReference type="NCBIfam" id="NF007020">
    <property type="entry name" value="PRK09485.1"/>
    <property type="match status" value="1"/>
</dbReference>
<name>A0A1Y0YDA1_BACLI</name>
<dbReference type="InterPro" id="IPR017226">
    <property type="entry name" value="BHMT-like"/>
</dbReference>
<feature type="binding site" evidence="6 7">
    <location>
        <position position="295"/>
    </location>
    <ligand>
        <name>Zn(2+)</name>
        <dbReference type="ChEBI" id="CHEBI:29105"/>
    </ligand>
</feature>
<keyword evidence="2 7" id="KW-0808">Transferase</keyword>
<dbReference type="PROSITE" id="PS50970">
    <property type="entry name" value="HCY"/>
    <property type="match status" value="1"/>
</dbReference>
<dbReference type="Gene3D" id="3.20.20.330">
    <property type="entry name" value="Homocysteine-binding-like domain"/>
    <property type="match status" value="1"/>
</dbReference>
<evidence type="ECO:0000313" key="10">
    <source>
        <dbReference type="EMBL" id="TWL30658.1"/>
    </source>
</evidence>
<dbReference type="GO" id="GO:0008270">
    <property type="term" value="F:zinc ion binding"/>
    <property type="evidence" value="ECO:0007669"/>
    <property type="project" value="InterPro"/>
</dbReference>
<dbReference type="GO" id="GO:0008898">
    <property type="term" value="F:S-adenosylmethionine-homocysteine S-methyltransferase activity"/>
    <property type="evidence" value="ECO:0007669"/>
    <property type="project" value="TreeGrafter"/>
</dbReference>
<organism evidence="10 11">
    <name type="scientific">Bacillus licheniformis</name>
    <dbReference type="NCBI Taxonomy" id="1402"/>
    <lineage>
        <taxon>Bacteria</taxon>
        <taxon>Bacillati</taxon>
        <taxon>Bacillota</taxon>
        <taxon>Bacilli</taxon>
        <taxon>Bacillales</taxon>
        <taxon>Bacillaceae</taxon>
        <taxon>Bacillus</taxon>
    </lineage>
</organism>
<reference evidence="9 12" key="2">
    <citation type="submission" date="2020-12" db="EMBL/GenBank/DDBJ databases">
        <title>FDA dAtabase for Regulatory Grade micrObial Sequences (FDA-ARGOS): Supporting development and validation of Infectious Disease Dx tests.</title>
        <authorList>
            <person name="Nelson B."/>
            <person name="Plummer A."/>
            <person name="Tallon L."/>
            <person name="Sadzewicz L."/>
            <person name="Zhao X."/>
            <person name="Boylan J."/>
            <person name="Ott S."/>
            <person name="Bowen H."/>
            <person name="Vavikolanu K."/>
            <person name="Mehta A."/>
            <person name="Aluvathingal J."/>
            <person name="Nadendla S."/>
            <person name="Myers T."/>
            <person name="Yan Y."/>
            <person name="Sichtig H."/>
        </authorList>
    </citation>
    <scope>NUCLEOTIDE SEQUENCE [LARGE SCALE GENOMIC DNA]</scope>
    <source>
        <strain evidence="9 12">FDAARGOS_923</strain>
    </source>
</reference>
<dbReference type="GO" id="GO:0009086">
    <property type="term" value="P:methionine biosynthetic process"/>
    <property type="evidence" value="ECO:0007669"/>
    <property type="project" value="InterPro"/>
</dbReference>
<evidence type="ECO:0000313" key="9">
    <source>
        <dbReference type="EMBL" id="QPR73098.1"/>
    </source>
</evidence>
<comment type="cofactor">
    <cofactor evidence="6">
        <name>Zn(2+)</name>
        <dbReference type="ChEBI" id="CHEBI:29105"/>
    </cofactor>
    <text evidence="6">Binds 1 zinc ion per subunit.</text>
</comment>
<keyword evidence="4 6" id="KW-0862">Zinc</keyword>
<evidence type="ECO:0000256" key="4">
    <source>
        <dbReference type="ARBA" id="ARBA00022833"/>
    </source>
</evidence>
<dbReference type="PANTHER" id="PTHR46015:SF1">
    <property type="entry name" value="HOMOCYSTEINE S-METHYLTRANSFERASE-LIKE ISOFORM 1"/>
    <property type="match status" value="1"/>
</dbReference>
<accession>A0A1Y0YDA1</accession>
<evidence type="ECO:0000256" key="3">
    <source>
        <dbReference type="ARBA" id="ARBA00022723"/>
    </source>
</evidence>
<gene>
    <name evidence="9" type="primary">mmuM</name>
    <name evidence="10" type="ORF">CHCC16736_1692</name>
    <name evidence="9" type="ORF">I6G80_01890</name>
</gene>
<dbReference type="EMBL" id="CP065647">
    <property type="protein sequence ID" value="QPR73098.1"/>
    <property type="molecule type" value="Genomic_DNA"/>
</dbReference>
<evidence type="ECO:0000313" key="12">
    <source>
        <dbReference type="Proteomes" id="UP000595038"/>
    </source>
</evidence>
<dbReference type="InterPro" id="IPR003726">
    <property type="entry name" value="HCY_dom"/>
</dbReference>
<dbReference type="PIRSF" id="PIRSF037505">
    <property type="entry name" value="Betaine_HMT"/>
    <property type="match status" value="1"/>
</dbReference>
<dbReference type="GO" id="GO:0033528">
    <property type="term" value="P:S-methylmethionine cycle"/>
    <property type="evidence" value="ECO:0007669"/>
    <property type="project" value="TreeGrafter"/>
</dbReference>
<dbReference type="FunFam" id="3.20.20.330:FF:000002">
    <property type="entry name" value="Homocysteine S-methyltransferase"/>
    <property type="match status" value="1"/>
</dbReference>
<dbReference type="Proteomes" id="UP000435910">
    <property type="component" value="Unassembled WGS sequence"/>
</dbReference>
<dbReference type="InterPro" id="IPR051486">
    <property type="entry name" value="Hcy_S-methyltransferase"/>
</dbReference>
<feature type="binding site" evidence="6 7">
    <location>
        <position position="230"/>
    </location>
    <ligand>
        <name>Zn(2+)</name>
        <dbReference type="ChEBI" id="CHEBI:29105"/>
    </ligand>
</feature>
<evidence type="ECO:0000259" key="8">
    <source>
        <dbReference type="PROSITE" id="PS50970"/>
    </source>
</evidence>
<evidence type="ECO:0000256" key="6">
    <source>
        <dbReference type="PIRSR" id="PIRSR037505-2"/>
    </source>
</evidence>
<proteinExistence type="predicted"/>
<keyword evidence="3 6" id="KW-0479">Metal-binding</keyword>
<dbReference type="Pfam" id="PF02574">
    <property type="entry name" value="S-methyl_trans"/>
    <property type="match status" value="1"/>
</dbReference>
<evidence type="ECO:0000256" key="1">
    <source>
        <dbReference type="ARBA" id="ARBA00022603"/>
    </source>
</evidence>
<dbReference type="EMBL" id="NILC01000014">
    <property type="protein sequence ID" value="TWL30658.1"/>
    <property type="molecule type" value="Genomic_DNA"/>
</dbReference>
<dbReference type="GO" id="GO:0032259">
    <property type="term" value="P:methylation"/>
    <property type="evidence" value="ECO:0007669"/>
    <property type="project" value="UniProtKB-KW"/>
</dbReference>
<dbReference type="PANTHER" id="PTHR46015">
    <property type="entry name" value="ZGC:172121"/>
    <property type="match status" value="1"/>
</dbReference>
<dbReference type="Proteomes" id="UP000595038">
    <property type="component" value="Chromosome"/>
</dbReference>